<gene>
    <name evidence="2" type="ORF">AURDEDRAFT_166379</name>
</gene>
<sequence length="528" mass="58544">MTAPSPESESTLARLLQGTSVYLDRCVHHSPDEAVQRDRLLDMLTAMSARLTGNPSEADLVVCHASRTMLDEVMTAAPGIFVSYQYIEEAYREKRLPNYELFGSTRGAYAFDPRPITIPKVNARPQTPPAPFVAPVPVPPVPPVAPVVPPPPANHEPKQALPKPDRTFDTARLPLRPPTTHSQTATHPVAAAAQRTGNHKAAVPPPDRPFTAIFPNASFPSSSAPRPWSTLSTQTAIDTHHSQLTRPTRDSPPRAARGIAPDPPIVSSDLPPGVPPIPIPDFQIPPNKGPFRYLDMREWTAKFLGWIAEYTDHIELPWSPASIEILSEFMHKLVSPSHSSPLRLLRTACSPVPFLQAPLDISRTLFKSCVRTYPYFAEAAQDAMTAAHDMGIKRNHKLVTDRLVLTHALEDAARRYAASRPALDVLDSDDESPLQTVEKAATPPAASHRTPRTNSTANPARSSRKHSRDDDSDSYSASARHRARDRDRAPRPDRDNDRDKERDKERDNERDQHQPYQRKGRARKSVVV</sequence>
<evidence type="ECO:0000313" key="2">
    <source>
        <dbReference type="EMBL" id="EJD44594.1"/>
    </source>
</evidence>
<protein>
    <recommendedName>
        <fullName evidence="4">BRCT domain-containing protein</fullName>
    </recommendedName>
</protein>
<name>J0DDQ9_AURST</name>
<dbReference type="SUPFAM" id="SSF52113">
    <property type="entry name" value="BRCT domain"/>
    <property type="match status" value="1"/>
</dbReference>
<feature type="compositionally biased region" description="Basic and acidic residues" evidence="1">
    <location>
        <begin position="484"/>
        <end position="513"/>
    </location>
</feature>
<organism evidence="2 3">
    <name type="scientific">Auricularia subglabra (strain TFB-10046 / SS5)</name>
    <name type="common">White-rot fungus</name>
    <name type="synonym">Auricularia delicata (strain TFB10046)</name>
    <dbReference type="NCBI Taxonomy" id="717982"/>
    <lineage>
        <taxon>Eukaryota</taxon>
        <taxon>Fungi</taxon>
        <taxon>Dikarya</taxon>
        <taxon>Basidiomycota</taxon>
        <taxon>Agaricomycotina</taxon>
        <taxon>Agaricomycetes</taxon>
        <taxon>Auriculariales</taxon>
        <taxon>Auriculariaceae</taxon>
        <taxon>Auricularia</taxon>
    </lineage>
</organism>
<proteinExistence type="predicted"/>
<dbReference type="KEGG" id="adl:AURDEDRAFT_166379"/>
<feature type="compositionally biased region" description="Basic residues" evidence="1">
    <location>
        <begin position="516"/>
        <end position="528"/>
    </location>
</feature>
<evidence type="ECO:0000256" key="1">
    <source>
        <dbReference type="SAM" id="MobiDB-lite"/>
    </source>
</evidence>
<reference evidence="3" key="1">
    <citation type="journal article" date="2012" name="Science">
        <title>The Paleozoic origin of enzymatic lignin decomposition reconstructed from 31 fungal genomes.</title>
        <authorList>
            <person name="Floudas D."/>
            <person name="Binder M."/>
            <person name="Riley R."/>
            <person name="Barry K."/>
            <person name="Blanchette R.A."/>
            <person name="Henrissat B."/>
            <person name="Martinez A.T."/>
            <person name="Otillar R."/>
            <person name="Spatafora J.W."/>
            <person name="Yadav J.S."/>
            <person name="Aerts A."/>
            <person name="Benoit I."/>
            <person name="Boyd A."/>
            <person name="Carlson A."/>
            <person name="Copeland A."/>
            <person name="Coutinho P.M."/>
            <person name="de Vries R.P."/>
            <person name="Ferreira P."/>
            <person name="Findley K."/>
            <person name="Foster B."/>
            <person name="Gaskell J."/>
            <person name="Glotzer D."/>
            <person name="Gorecki P."/>
            <person name="Heitman J."/>
            <person name="Hesse C."/>
            <person name="Hori C."/>
            <person name="Igarashi K."/>
            <person name="Jurgens J.A."/>
            <person name="Kallen N."/>
            <person name="Kersten P."/>
            <person name="Kohler A."/>
            <person name="Kuees U."/>
            <person name="Kumar T.K.A."/>
            <person name="Kuo A."/>
            <person name="LaButti K."/>
            <person name="Larrondo L.F."/>
            <person name="Lindquist E."/>
            <person name="Ling A."/>
            <person name="Lombard V."/>
            <person name="Lucas S."/>
            <person name="Lundell T."/>
            <person name="Martin R."/>
            <person name="McLaughlin D.J."/>
            <person name="Morgenstern I."/>
            <person name="Morin E."/>
            <person name="Murat C."/>
            <person name="Nagy L.G."/>
            <person name="Nolan M."/>
            <person name="Ohm R.A."/>
            <person name="Patyshakuliyeva A."/>
            <person name="Rokas A."/>
            <person name="Ruiz-Duenas F.J."/>
            <person name="Sabat G."/>
            <person name="Salamov A."/>
            <person name="Samejima M."/>
            <person name="Schmutz J."/>
            <person name="Slot J.C."/>
            <person name="St John F."/>
            <person name="Stenlid J."/>
            <person name="Sun H."/>
            <person name="Sun S."/>
            <person name="Syed K."/>
            <person name="Tsang A."/>
            <person name="Wiebenga A."/>
            <person name="Young D."/>
            <person name="Pisabarro A."/>
            <person name="Eastwood D.C."/>
            <person name="Martin F."/>
            <person name="Cullen D."/>
            <person name="Grigoriev I.V."/>
            <person name="Hibbett D.S."/>
        </authorList>
    </citation>
    <scope>NUCLEOTIDE SEQUENCE [LARGE SCALE GENOMIC DNA]</scope>
    <source>
        <strain evidence="3">TFB10046</strain>
    </source>
</reference>
<dbReference type="EMBL" id="JH687770">
    <property type="protein sequence ID" value="EJD44594.1"/>
    <property type="molecule type" value="Genomic_DNA"/>
</dbReference>
<dbReference type="Proteomes" id="UP000006514">
    <property type="component" value="Unassembled WGS sequence"/>
</dbReference>
<accession>J0DDQ9</accession>
<dbReference type="InterPro" id="IPR036420">
    <property type="entry name" value="BRCT_dom_sf"/>
</dbReference>
<evidence type="ECO:0000313" key="3">
    <source>
        <dbReference type="Proteomes" id="UP000006514"/>
    </source>
</evidence>
<evidence type="ECO:0008006" key="4">
    <source>
        <dbReference type="Google" id="ProtNLM"/>
    </source>
</evidence>
<dbReference type="AlphaFoldDB" id="J0DDQ9"/>
<keyword evidence="3" id="KW-1185">Reference proteome</keyword>
<feature type="region of interest" description="Disordered" evidence="1">
    <location>
        <begin position="238"/>
        <end position="267"/>
    </location>
</feature>
<feature type="region of interest" description="Disordered" evidence="1">
    <location>
        <begin position="424"/>
        <end position="528"/>
    </location>
</feature>
<dbReference type="InParanoid" id="J0DDQ9"/>